<keyword evidence="4" id="KW-0808">Transferase</keyword>
<sequence>MHTSFPLFKASSSSKQWLARHFQDPYVKRRMLDNPAFRSRSAYKLLEMDDKFHFLQGFQYHKNPVKNRPNIIIDLGAAPGGWSQVVAFKTGHPIVSMTKSNHPVERSFGLKEKVKGPRDDSWSDGVVAQVEDEASSSDEDSQADLPTIIALDLHRMDRINGVISLQADFLSPVAEVLIQGNFPDQYKLQSVDLLLSDMAANKTGNPTADGASSIHIATSVFQFACRHLTLRSAKSSGGVMV</sequence>
<keyword evidence="2" id="KW-0698">rRNA processing</keyword>
<dbReference type="InterPro" id="IPR002877">
    <property type="entry name" value="RNA_MeTrfase_FtsJ_dom"/>
</dbReference>
<comment type="similarity">
    <text evidence="1">Belongs to the class I-like SAM-binding methyltransferase superfamily. RNA methyltransferase RlmE family.</text>
</comment>
<keyword evidence="9" id="KW-1185">Reference proteome</keyword>
<dbReference type="SUPFAM" id="SSF53335">
    <property type="entry name" value="S-adenosyl-L-methionine-dependent methyltransferases"/>
    <property type="match status" value="1"/>
</dbReference>
<organism evidence="8 9">
    <name type="scientific">Clathrus columnatus</name>
    <dbReference type="NCBI Taxonomy" id="1419009"/>
    <lineage>
        <taxon>Eukaryota</taxon>
        <taxon>Fungi</taxon>
        <taxon>Dikarya</taxon>
        <taxon>Basidiomycota</taxon>
        <taxon>Agaricomycotina</taxon>
        <taxon>Agaricomycetes</taxon>
        <taxon>Phallomycetidae</taxon>
        <taxon>Phallales</taxon>
        <taxon>Clathraceae</taxon>
        <taxon>Clathrus</taxon>
    </lineage>
</organism>
<keyword evidence="3" id="KW-0489">Methyltransferase</keyword>
<evidence type="ECO:0000256" key="1">
    <source>
        <dbReference type="ARBA" id="ARBA00009258"/>
    </source>
</evidence>
<protein>
    <recommendedName>
        <fullName evidence="6">rRNA methyltransferase 2, mitochondrial</fullName>
    </recommendedName>
</protein>
<accession>A0AAV5AHZ8</accession>
<feature type="domain" description="Ribosomal RNA methyltransferase FtsJ" evidence="7">
    <location>
        <begin position="122"/>
        <end position="229"/>
    </location>
</feature>
<dbReference type="EMBL" id="BPWL01000009">
    <property type="protein sequence ID" value="GJJ14266.1"/>
    <property type="molecule type" value="Genomic_DNA"/>
</dbReference>
<evidence type="ECO:0000256" key="2">
    <source>
        <dbReference type="ARBA" id="ARBA00022552"/>
    </source>
</evidence>
<gene>
    <name evidence="8" type="ORF">Clacol_008530</name>
</gene>
<dbReference type="InterPro" id="IPR029063">
    <property type="entry name" value="SAM-dependent_MTases_sf"/>
</dbReference>
<dbReference type="Gene3D" id="3.40.50.150">
    <property type="entry name" value="Vaccinia Virus protein VP39"/>
    <property type="match status" value="1"/>
</dbReference>
<name>A0AAV5AHZ8_9AGAM</name>
<dbReference type="Pfam" id="PF01728">
    <property type="entry name" value="FtsJ"/>
    <property type="match status" value="2"/>
</dbReference>
<evidence type="ECO:0000313" key="8">
    <source>
        <dbReference type="EMBL" id="GJJ14266.1"/>
    </source>
</evidence>
<evidence type="ECO:0000256" key="6">
    <source>
        <dbReference type="ARBA" id="ARBA00041184"/>
    </source>
</evidence>
<evidence type="ECO:0000256" key="4">
    <source>
        <dbReference type="ARBA" id="ARBA00022679"/>
    </source>
</evidence>
<evidence type="ECO:0000259" key="7">
    <source>
        <dbReference type="Pfam" id="PF01728"/>
    </source>
</evidence>
<evidence type="ECO:0000313" key="9">
    <source>
        <dbReference type="Proteomes" id="UP001050691"/>
    </source>
</evidence>
<dbReference type="PANTHER" id="PTHR10920:SF18">
    <property type="entry name" value="RRNA METHYLTRANSFERASE 2, MITOCHONDRIAL"/>
    <property type="match status" value="1"/>
</dbReference>
<dbReference type="GO" id="GO:0008650">
    <property type="term" value="F:rRNA (uridine-2'-O-)-methyltransferase activity"/>
    <property type="evidence" value="ECO:0007669"/>
    <property type="project" value="TreeGrafter"/>
</dbReference>
<evidence type="ECO:0000256" key="5">
    <source>
        <dbReference type="ARBA" id="ARBA00022691"/>
    </source>
</evidence>
<dbReference type="PANTHER" id="PTHR10920">
    <property type="entry name" value="RIBOSOMAL RNA METHYLTRANSFERASE"/>
    <property type="match status" value="1"/>
</dbReference>
<dbReference type="Proteomes" id="UP001050691">
    <property type="component" value="Unassembled WGS sequence"/>
</dbReference>
<dbReference type="GO" id="GO:0005739">
    <property type="term" value="C:mitochondrion"/>
    <property type="evidence" value="ECO:0007669"/>
    <property type="project" value="TreeGrafter"/>
</dbReference>
<proteinExistence type="inferred from homology"/>
<keyword evidence="5" id="KW-0949">S-adenosyl-L-methionine</keyword>
<dbReference type="AlphaFoldDB" id="A0AAV5AHZ8"/>
<evidence type="ECO:0000256" key="3">
    <source>
        <dbReference type="ARBA" id="ARBA00022603"/>
    </source>
</evidence>
<reference evidence="8" key="1">
    <citation type="submission" date="2021-10" db="EMBL/GenBank/DDBJ databases">
        <title>De novo Genome Assembly of Clathrus columnatus (Basidiomycota, Fungi) Using Illumina and Nanopore Sequence Data.</title>
        <authorList>
            <person name="Ogiso-Tanaka E."/>
            <person name="Itagaki H."/>
            <person name="Hosoya T."/>
            <person name="Hosaka K."/>
        </authorList>
    </citation>
    <scope>NUCLEOTIDE SEQUENCE</scope>
    <source>
        <strain evidence="8">MO-923</strain>
    </source>
</reference>
<comment type="caution">
    <text evidence="8">The sequence shown here is derived from an EMBL/GenBank/DDBJ whole genome shotgun (WGS) entry which is preliminary data.</text>
</comment>
<feature type="domain" description="Ribosomal RNA methyltransferase FtsJ" evidence="7">
    <location>
        <begin position="37"/>
        <end position="95"/>
    </location>
</feature>
<dbReference type="InterPro" id="IPR050082">
    <property type="entry name" value="RNA_methyltr_RlmE"/>
</dbReference>